<dbReference type="SMART" id="SM00850">
    <property type="entry name" value="LytTR"/>
    <property type="match status" value="1"/>
</dbReference>
<dbReference type="SMART" id="SM00448">
    <property type="entry name" value="REC"/>
    <property type="match status" value="1"/>
</dbReference>
<feature type="domain" description="Response regulatory" evidence="3">
    <location>
        <begin position="5"/>
        <end position="116"/>
    </location>
</feature>
<dbReference type="Gene3D" id="3.40.50.2300">
    <property type="match status" value="1"/>
</dbReference>
<evidence type="ECO:0000313" key="6">
    <source>
        <dbReference type="Proteomes" id="UP000632339"/>
    </source>
</evidence>
<dbReference type="PANTHER" id="PTHR48111">
    <property type="entry name" value="REGULATOR OF RPOS"/>
    <property type="match status" value="1"/>
</dbReference>
<dbReference type="InterPro" id="IPR011006">
    <property type="entry name" value="CheY-like_superfamily"/>
</dbReference>
<evidence type="ECO:0000256" key="1">
    <source>
        <dbReference type="ARBA" id="ARBA00023125"/>
    </source>
</evidence>
<comment type="caution">
    <text evidence="5">The sequence shown here is derived from an EMBL/GenBank/DDBJ whole genome shotgun (WGS) entry which is preliminary data.</text>
</comment>
<keyword evidence="2" id="KW-0597">Phosphoprotein</keyword>
<dbReference type="GO" id="GO:0003677">
    <property type="term" value="F:DNA binding"/>
    <property type="evidence" value="ECO:0007669"/>
    <property type="project" value="UniProtKB-KW"/>
</dbReference>
<evidence type="ECO:0000256" key="2">
    <source>
        <dbReference type="PROSITE-ProRule" id="PRU00169"/>
    </source>
</evidence>
<protein>
    <submittedName>
        <fullName evidence="5">DNA-binding response regulator</fullName>
    </submittedName>
</protein>
<sequence length="245" mass="27965">MNKIKCLIIDDEPSTAGILQSYIRELDALELVGTYYDAVDALVYLQQNPVDLLFMDVMLPKITGDAFLKLLPSRPRIIFLANRRKRWIPGYDEYVLDCLVKPIAFEDFVASIDRCYESIPPVLRRLLPPRAKRLARRRGSFVYLYSGQAMVKVYLNEVLFIEGVRNYARVKTIEKDIVILQGLAALDAKLSGKGFMRIHRSVIASLSKITAFGDYTVEIGPHIFPVSKPFRARVLARLRELTKNV</sequence>
<feature type="modified residue" description="4-aspartylphosphate" evidence="2">
    <location>
        <position position="56"/>
    </location>
</feature>
<evidence type="ECO:0000259" key="3">
    <source>
        <dbReference type="PROSITE" id="PS50110"/>
    </source>
</evidence>
<gene>
    <name evidence="5" type="ORF">GCM10010967_28530</name>
</gene>
<feature type="domain" description="HTH LytTR-type" evidence="4">
    <location>
        <begin position="142"/>
        <end position="209"/>
    </location>
</feature>
<dbReference type="InterPro" id="IPR039420">
    <property type="entry name" value="WalR-like"/>
</dbReference>
<reference evidence="6" key="1">
    <citation type="journal article" date="2019" name="Int. J. Syst. Evol. Microbiol.">
        <title>The Global Catalogue of Microorganisms (GCM) 10K type strain sequencing project: providing services to taxonomists for standard genome sequencing and annotation.</title>
        <authorList>
            <consortium name="The Broad Institute Genomics Platform"/>
            <consortium name="The Broad Institute Genome Sequencing Center for Infectious Disease"/>
            <person name="Wu L."/>
            <person name="Ma J."/>
        </authorList>
    </citation>
    <scope>NUCLEOTIDE SEQUENCE [LARGE SCALE GENOMIC DNA]</scope>
    <source>
        <strain evidence="6">CGMCC 1.6375</strain>
    </source>
</reference>
<name>A0ABQ2HZS5_9BACT</name>
<accession>A0ABQ2HZS5</accession>
<dbReference type="Pfam" id="PF04397">
    <property type="entry name" value="LytTR"/>
    <property type="match status" value="1"/>
</dbReference>
<dbReference type="SUPFAM" id="SSF52172">
    <property type="entry name" value="CheY-like"/>
    <property type="match status" value="1"/>
</dbReference>
<dbReference type="Pfam" id="PF00072">
    <property type="entry name" value="Response_reg"/>
    <property type="match status" value="1"/>
</dbReference>
<dbReference type="PROSITE" id="PS50110">
    <property type="entry name" value="RESPONSE_REGULATORY"/>
    <property type="match status" value="1"/>
</dbReference>
<dbReference type="PANTHER" id="PTHR48111:SF17">
    <property type="entry name" value="TRANSCRIPTIONAL REGULATORY PROTEIN YPDB"/>
    <property type="match status" value="1"/>
</dbReference>
<evidence type="ECO:0000259" key="4">
    <source>
        <dbReference type="PROSITE" id="PS50930"/>
    </source>
</evidence>
<dbReference type="InterPro" id="IPR001789">
    <property type="entry name" value="Sig_transdc_resp-reg_receiver"/>
</dbReference>
<dbReference type="Gene3D" id="2.40.50.1020">
    <property type="entry name" value="LytTr DNA-binding domain"/>
    <property type="match status" value="1"/>
</dbReference>
<keyword evidence="6" id="KW-1185">Reference proteome</keyword>
<organism evidence="5 6">
    <name type="scientific">Dyadobacter beijingensis</name>
    <dbReference type="NCBI Taxonomy" id="365489"/>
    <lineage>
        <taxon>Bacteria</taxon>
        <taxon>Pseudomonadati</taxon>
        <taxon>Bacteroidota</taxon>
        <taxon>Cytophagia</taxon>
        <taxon>Cytophagales</taxon>
        <taxon>Spirosomataceae</taxon>
        <taxon>Dyadobacter</taxon>
    </lineage>
</organism>
<keyword evidence="1 5" id="KW-0238">DNA-binding</keyword>
<dbReference type="Proteomes" id="UP000632339">
    <property type="component" value="Unassembled WGS sequence"/>
</dbReference>
<dbReference type="PROSITE" id="PS50930">
    <property type="entry name" value="HTH_LYTTR"/>
    <property type="match status" value="1"/>
</dbReference>
<dbReference type="InterPro" id="IPR007492">
    <property type="entry name" value="LytTR_DNA-bd_dom"/>
</dbReference>
<dbReference type="EMBL" id="BMLI01000001">
    <property type="protein sequence ID" value="GGM93631.1"/>
    <property type="molecule type" value="Genomic_DNA"/>
</dbReference>
<dbReference type="RefSeq" id="WP_019943192.1">
    <property type="nucleotide sequence ID" value="NZ_BMLI01000001.1"/>
</dbReference>
<evidence type="ECO:0000313" key="5">
    <source>
        <dbReference type="EMBL" id="GGM93631.1"/>
    </source>
</evidence>
<proteinExistence type="predicted"/>